<evidence type="ECO:0000313" key="2">
    <source>
        <dbReference type="EMBL" id="TCX00939.1"/>
    </source>
</evidence>
<dbReference type="EMBL" id="SDDQ01000018">
    <property type="protein sequence ID" value="TCZ50376.1"/>
    <property type="molecule type" value="Genomic_DNA"/>
</dbReference>
<evidence type="ECO:0000313" key="6">
    <source>
        <dbReference type="EMBL" id="TCZ50376.1"/>
    </source>
</evidence>
<accession>A0A483EEN1</accession>
<dbReference type="AlphaFoldDB" id="A0A483EEN1"/>
<protein>
    <submittedName>
        <fullName evidence="1">Uncharacterized protein</fullName>
    </submittedName>
</protein>
<organism evidence="1">
    <name type="scientific">Klebsiella pneumoniae</name>
    <dbReference type="NCBI Taxonomy" id="573"/>
    <lineage>
        <taxon>Bacteria</taxon>
        <taxon>Pseudomonadati</taxon>
        <taxon>Pseudomonadota</taxon>
        <taxon>Gammaproteobacteria</taxon>
        <taxon>Enterobacterales</taxon>
        <taxon>Enterobacteriaceae</taxon>
        <taxon>Klebsiella/Raoultella group</taxon>
        <taxon>Klebsiella</taxon>
        <taxon>Klebsiella pneumoniae complex</taxon>
    </lineage>
</organism>
<dbReference type="EMBL" id="SDCB01000008">
    <property type="protein sequence ID" value="TCX00939.1"/>
    <property type="molecule type" value="Genomic_DNA"/>
</dbReference>
<dbReference type="EMBL" id="SDDB01000018">
    <property type="protein sequence ID" value="TCY39080.1"/>
    <property type="molecule type" value="Genomic_DNA"/>
</dbReference>
<gene>
    <name evidence="3" type="ORF">ETE60_16415</name>
    <name evidence="2" type="ORF">ETE82_11205</name>
    <name evidence="1" type="ORF">ETE95_10255</name>
    <name evidence="4" type="ORF">ETF04_12550</name>
    <name evidence="5" type="ORF">ETH49_10155</name>
    <name evidence="6" type="ORF">ETH65_13370</name>
</gene>
<evidence type="ECO:0000313" key="5">
    <source>
        <dbReference type="EMBL" id="TCY83641.1"/>
    </source>
</evidence>
<dbReference type="EMBL" id="SDDI01000009">
    <property type="protein sequence ID" value="TCY83641.1"/>
    <property type="molecule type" value="Genomic_DNA"/>
</dbReference>
<evidence type="ECO:0000313" key="4">
    <source>
        <dbReference type="EMBL" id="TCY39080.1"/>
    </source>
</evidence>
<comment type="caution">
    <text evidence="1">The sequence shown here is derived from an EMBL/GenBank/DDBJ whole genome shotgun (WGS) entry which is preliminary data.</text>
</comment>
<dbReference type="EMBL" id="SDBX01000009">
    <property type="protein sequence ID" value="TCW74910.1"/>
    <property type="molecule type" value="Genomic_DNA"/>
</dbReference>
<dbReference type="EMBL" id="SDCR01000011">
    <property type="protein sequence ID" value="TCX72112.1"/>
    <property type="molecule type" value="Genomic_DNA"/>
</dbReference>
<evidence type="ECO:0000313" key="3">
    <source>
        <dbReference type="EMBL" id="TCX72112.1"/>
    </source>
</evidence>
<sequence length="103" mass="11911">MQYKRFTHQSEPEKRISGRCLILPPGPFFANKLYWIFKQCVLMITPQKGLIGRQAGCKTCVRRNNPPAARVIPRKFYLLTFVKRTGETFMAADDAFLTPIDFI</sequence>
<proteinExistence type="predicted"/>
<name>A0A483EEN1_KLEPN</name>
<reference evidence="1" key="1">
    <citation type="submission" date="2019-01" db="EMBL/GenBank/DDBJ databases">
        <authorList>
            <person name="Lista F."/>
            <person name="Anselmo A."/>
        </authorList>
    </citation>
    <scope>NUCLEOTIDE SEQUENCE</scope>
    <source>
        <strain evidence="5">13R</strain>
        <strain evidence="4">20R</strain>
        <strain evidence="2">21S</strain>
        <strain evidence="1">25S</strain>
        <strain evidence="6">5R</strain>
        <strain evidence="3">5S</strain>
    </source>
</reference>
<evidence type="ECO:0000313" key="1">
    <source>
        <dbReference type="EMBL" id="TCW74910.1"/>
    </source>
</evidence>